<dbReference type="Gene3D" id="3.40.50.10260">
    <property type="entry name" value="YjeF N-terminal domain"/>
    <property type="match status" value="1"/>
</dbReference>
<accession>A0ABV8H3D6</accession>
<sequence length="78" mass="8742">MMQCSGIRVKGDLKKPLSEFVAGINESDSSVISVDIPPDLFAVERVFALTFVFADFIYSFDAPKKQCTFGEESYFTME</sequence>
<protein>
    <recommendedName>
        <fullName evidence="3">Phospholipid scramblase</fullName>
    </recommendedName>
</protein>
<dbReference type="SUPFAM" id="SSF64153">
    <property type="entry name" value="YjeF N-terminal domain-like"/>
    <property type="match status" value="1"/>
</dbReference>
<dbReference type="RefSeq" id="WP_379497826.1">
    <property type="nucleotide sequence ID" value="NZ_JBHSAO010000012.1"/>
</dbReference>
<comment type="caution">
    <text evidence="1">The sequence shown here is derived from an EMBL/GenBank/DDBJ whole genome shotgun (WGS) entry which is preliminary data.</text>
</comment>
<dbReference type="EMBL" id="JBHSAO010000012">
    <property type="protein sequence ID" value="MFC4025329.1"/>
    <property type="molecule type" value="Genomic_DNA"/>
</dbReference>
<name>A0ABV8H3D6_9BACI</name>
<dbReference type="Proteomes" id="UP001595772">
    <property type="component" value="Unassembled WGS sequence"/>
</dbReference>
<organism evidence="1 2">
    <name type="scientific">Oceanobacillus longus</name>
    <dbReference type="NCBI Taxonomy" id="930120"/>
    <lineage>
        <taxon>Bacteria</taxon>
        <taxon>Bacillati</taxon>
        <taxon>Bacillota</taxon>
        <taxon>Bacilli</taxon>
        <taxon>Bacillales</taxon>
        <taxon>Bacillaceae</taxon>
        <taxon>Oceanobacillus</taxon>
    </lineage>
</organism>
<evidence type="ECO:0008006" key="3">
    <source>
        <dbReference type="Google" id="ProtNLM"/>
    </source>
</evidence>
<reference evidence="2" key="1">
    <citation type="journal article" date="2019" name="Int. J. Syst. Evol. Microbiol.">
        <title>The Global Catalogue of Microorganisms (GCM) 10K type strain sequencing project: providing services to taxonomists for standard genome sequencing and annotation.</title>
        <authorList>
            <consortium name="The Broad Institute Genomics Platform"/>
            <consortium name="The Broad Institute Genome Sequencing Center for Infectious Disease"/>
            <person name="Wu L."/>
            <person name="Ma J."/>
        </authorList>
    </citation>
    <scope>NUCLEOTIDE SEQUENCE [LARGE SCALE GENOMIC DNA]</scope>
    <source>
        <strain evidence="2">IBRC-M 10703</strain>
    </source>
</reference>
<gene>
    <name evidence="1" type="ORF">ACFOUV_16200</name>
</gene>
<keyword evidence="2" id="KW-1185">Reference proteome</keyword>
<evidence type="ECO:0000313" key="2">
    <source>
        <dbReference type="Proteomes" id="UP001595772"/>
    </source>
</evidence>
<dbReference type="InterPro" id="IPR036652">
    <property type="entry name" value="YjeF_N_dom_sf"/>
</dbReference>
<evidence type="ECO:0000313" key="1">
    <source>
        <dbReference type="EMBL" id="MFC4025329.1"/>
    </source>
</evidence>
<proteinExistence type="predicted"/>